<dbReference type="Proteomes" id="UP000023772">
    <property type="component" value="Chromosome"/>
</dbReference>
<dbReference type="PANTHER" id="PTHR33055">
    <property type="entry name" value="TRANSPOSASE FOR INSERTION SEQUENCE ELEMENT IS1111A"/>
    <property type="match status" value="1"/>
</dbReference>
<evidence type="ECO:0000313" key="5">
    <source>
        <dbReference type="Proteomes" id="UP000023772"/>
    </source>
</evidence>
<feature type="domain" description="Transposase IS116/IS110/IS902 C-terminal" evidence="2">
    <location>
        <begin position="235"/>
        <end position="319"/>
    </location>
</feature>
<accession>A0ABM5Q8C1</accession>
<sequence>MQGKVKTISFQGQNIYIGIDAHLKNWTVTAMTENSLTKTISQNPDAGTLYTYLQRTFPGGNYLSAYEAGFCGFSAHRNLEKYGIKSIVVNPADIPTTDKERKQKEDRRDSRKIARSLKNGELTGIHVPDKETEELRSLVRYRKTLVKEISRHKSRIKSHLHCFGIAIPGPLAQASTYWSGKFTQWLEEVQQSTPYGGMVLQSTLATVKHLRAELLKINRKLRELEKEVMYGFKIKLLRSIPGIGLIVAVTLLSELETILRFKNLDKLCSFVGLVPRTNTSGENDKTGKITSRSNKPLRGIIIEAAWIASRNDPALAQCYLELCKRMKPNKAIIKIAKKLLNRIRYVMKNEKEYVHSVVQ</sequence>
<evidence type="ECO:0000259" key="1">
    <source>
        <dbReference type="Pfam" id="PF01548"/>
    </source>
</evidence>
<reference evidence="4 5" key="1">
    <citation type="submission" date="2014-03" db="EMBL/GenBank/DDBJ databases">
        <title>Complete genome sequence of a deeply braunched marine Bacteroidia bacterium Draconibacterium orientale type strain FH5T.</title>
        <authorList>
            <person name="Li X."/>
            <person name="Wang X."/>
            <person name="Xie Z."/>
            <person name="Du Z."/>
            <person name="Chen G."/>
        </authorList>
    </citation>
    <scope>NUCLEOTIDE SEQUENCE [LARGE SCALE GENOMIC DNA]</scope>
    <source>
        <strain evidence="4 5">FH5</strain>
    </source>
</reference>
<name>A0ABM5Q8C1_9BACT</name>
<evidence type="ECO:0000313" key="3">
    <source>
        <dbReference type="EMBL" id="AHW59039.1"/>
    </source>
</evidence>
<keyword evidence="5" id="KW-1185">Reference proteome</keyword>
<dbReference type="PANTHER" id="PTHR33055:SF13">
    <property type="entry name" value="TRANSPOSASE"/>
    <property type="match status" value="1"/>
</dbReference>
<protein>
    <submittedName>
        <fullName evidence="4">Transposase</fullName>
    </submittedName>
</protein>
<dbReference type="NCBIfam" id="NF033542">
    <property type="entry name" value="transpos_IS110"/>
    <property type="match status" value="1"/>
</dbReference>
<dbReference type="InterPro" id="IPR002525">
    <property type="entry name" value="Transp_IS110-like_N"/>
</dbReference>
<dbReference type="Pfam" id="PF02371">
    <property type="entry name" value="Transposase_20"/>
    <property type="match status" value="1"/>
</dbReference>
<dbReference type="EMBL" id="CP007451">
    <property type="protein sequence ID" value="AHW59039.1"/>
    <property type="molecule type" value="Genomic_DNA"/>
</dbReference>
<feature type="domain" description="Transposase IS110-like N-terminal" evidence="1">
    <location>
        <begin position="17"/>
        <end position="161"/>
    </location>
</feature>
<dbReference type="InterPro" id="IPR047650">
    <property type="entry name" value="Transpos_IS110"/>
</dbReference>
<evidence type="ECO:0000259" key="2">
    <source>
        <dbReference type="Pfam" id="PF02371"/>
    </source>
</evidence>
<gene>
    <name evidence="3" type="ORF">FH5T_04065</name>
    <name evidence="4" type="ORF">FH5T_11695</name>
</gene>
<dbReference type="EMBL" id="CP007451">
    <property type="protein sequence ID" value="AHW60043.1"/>
    <property type="molecule type" value="Genomic_DNA"/>
</dbReference>
<proteinExistence type="predicted"/>
<evidence type="ECO:0000313" key="4">
    <source>
        <dbReference type="EMBL" id="AHW60043.1"/>
    </source>
</evidence>
<organism evidence="4 5">
    <name type="scientific">Draconibacterium orientale</name>
    <dbReference type="NCBI Taxonomy" id="1168034"/>
    <lineage>
        <taxon>Bacteria</taxon>
        <taxon>Pseudomonadati</taxon>
        <taxon>Bacteroidota</taxon>
        <taxon>Bacteroidia</taxon>
        <taxon>Marinilabiliales</taxon>
        <taxon>Prolixibacteraceae</taxon>
        <taxon>Draconibacterium</taxon>
    </lineage>
</organism>
<dbReference type="InterPro" id="IPR003346">
    <property type="entry name" value="Transposase_20"/>
</dbReference>
<dbReference type="Pfam" id="PF01548">
    <property type="entry name" value="DEDD_Tnp_IS110"/>
    <property type="match status" value="1"/>
</dbReference>